<evidence type="ECO:0000313" key="1">
    <source>
        <dbReference type="EMBL" id="KAF5887481.1"/>
    </source>
</evidence>
<evidence type="ECO:0000313" key="2">
    <source>
        <dbReference type="Proteomes" id="UP000727407"/>
    </source>
</evidence>
<feature type="non-terminal residue" evidence="1">
    <location>
        <position position="1"/>
    </location>
</feature>
<keyword evidence="2" id="KW-1185">Reference proteome</keyword>
<organism evidence="1 2">
    <name type="scientific">Clarias magur</name>
    <name type="common">Asian catfish</name>
    <name type="synonym">Macropteronotus magur</name>
    <dbReference type="NCBI Taxonomy" id="1594786"/>
    <lineage>
        <taxon>Eukaryota</taxon>
        <taxon>Metazoa</taxon>
        <taxon>Chordata</taxon>
        <taxon>Craniata</taxon>
        <taxon>Vertebrata</taxon>
        <taxon>Euteleostomi</taxon>
        <taxon>Actinopterygii</taxon>
        <taxon>Neopterygii</taxon>
        <taxon>Teleostei</taxon>
        <taxon>Ostariophysi</taxon>
        <taxon>Siluriformes</taxon>
        <taxon>Clariidae</taxon>
        <taxon>Clarias</taxon>
    </lineage>
</organism>
<dbReference type="EMBL" id="QNUK01001099">
    <property type="protein sequence ID" value="KAF5887481.1"/>
    <property type="molecule type" value="Genomic_DNA"/>
</dbReference>
<sequence>QTNSSLNRLVPRPCLIARLPQQPTASMLGWLVTQTSHHLTASVQKRPITHLTGLFKHSVVQTLDRLITSSPCDSATSSCDRLEGRLPNHLGTSSLNSLLM</sequence>
<comment type="caution">
    <text evidence="1">The sequence shown here is derived from an EMBL/GenBank/DDBJ whole genome shotgun (WGS) entry which is preliminary data.</text>
</comment>
<proteinExistence type="predicted"/>
<name>A0A8J4X868_CLAMG</name>
<gene>
    <name evidence="1" type="primary">yubD</name>
    <name evidence="1" type="ORF">DAT39_022253</name>
</gene>
<accession>A0A8J4X868</accession>
<dbReference type="GO" id="GO:0032259">
    <property type="term" value="P:methylation"/>
    <property type="evidence" value="ECO:0007669"/>
    <property type="project" value="UniProtKB-KW"/>
</dbReference>
<dbReference type="Proteomes" id="UP000727407">
    <property type="component" value="Unassembled WGS sequence"/>
</dbReference>
<protein>
    <submittedName>
        <fullName evidence="1">Putative methylase YubD</fullName>
    </submittedName>
</protein>
<dbReference type="AlphaFoldDB" id="A0A8J4X868"/>
<reference evidence="1" key="1">
    <citation type="submission" date="2020-07" db="EMBL/GenBank/DDBJ databases">
        <title>Clarias magur genome sequencing, assembly and annotation.</title>
        <authorList>
            <person name="Kushwaha B."/>
            <person name="Kumar R."/>
            <person name="Das P."/>
            <person name="Joshi C.G."/>
            <person name="Kumar D."/>
            <person name="Nagpure N.S."/>
            <person name="Pandey M."/>
            <person name="Agarwal S."/>
            <person name="Srivastava S."/>
            <person name="Singh M."/>
            <person name="Sahoo L."/>
            <person name="Jayasankar P."/>
            <person name="Meher P.K."/>
            <person name="Koringa P.G."/>
            <person name="Iquebal M.A."/>
            <person name="Das S.P."/>
            <person name="Bit A."/>
            <person name="Patnaik S."/>
            <person name="Patel N."/>
            <person name="Shah T.M."/>
            <person name="Hinsu A."/>
            <person name="Jena J.K."/>
        </authorList>
    </citation>
    <scope>NUCLEOTIDE SEQUENCE</scope>
    <source>
        <strain evidence="1">CIFAMagur01</strain>
        <tissue evidence="1">Testis</tissue>
    </source>
</reference>
<dbReference type="GO" id="GO:0008168">
    <property type="term" value="F:methyltransferase activity"/>
    <property type="evidence" value="ECO:0007669"/>
    <property type="project" value="UniProtKB-KW"/>
</dbReference>
<keyword evidence="1" id="KW-0808">Transferase</keyword>
<keyword evidence="1" id="KW-0489">Methyltransferase</keyword>